<evidence type="ECO:0000313" key="2">
    <source>
        <dbReference type="Proteomes" id="UP000030640"/>
    </source>
</evidence>
<gene>
    <name evidence="1" type="ORF">C922_05723</name>
</gene>
<keyword evidence="2" id="KW-1185">Reference proteome</keyword>
<sequence length="49" mass="5755">RKTEKTEDALKREATSKSLFLTIQKSNGRKRTNPYPPIKFMFSRLIITL</sequence>
<name>W6ZX75_9APIC</name>
<proteinExistence type="predicted"/>
<dbReference type="AlphaFoldDB" id="W6ZX75"/>
<dbReference type="GeneID" id="20040997"/>
<dbReference type="VEuPathDB" id="PlasmoDB:C922_05723"/>
<dbReference type="RefSeq" id="XP_008819516.1">
    <property type="nucleotide sequence ID" value="XM_008821294.1"/>
</dbReference>
<dbReference type="EMBL" id="KI965610">
    <property type="protein sequence ID" value="EUD63898.1"/>
    <property type="molecule type" value="Genomic_DNA"/>
</dbReference>
<protein>
    <submittedName>
        <fullName evidence="1">Uncharacterized protein</fullName>
    </submittedName>
</protein>
<dbReference type="Proteomes" id="UP000030640">
    <property type="component" value="Unassembled WGS sequence"/>
</dbReference>
<evidence type="ECO:0000313" key="1">
    <source>
        <dbReference type="EMBL" id="EUD63898.1"/>
    </source>
</evidence>
<reference evidence="1 2" key="1">
    <citation type="submission" date="2013-02" db="EMBL/GenBank/DDBJ databases">
        <title>The Genome Sequence of Plasmodium inui San Antonio 1.</title>
        <authorList>
            <consortium name="The Broad Institute Genome Sequencing Platform"/>
            <consortium name="The Broad Institute Genome Sequencing Center for Infectious Disease"/>
            <person name="Neafsey D."/>
            <person name="Cheeseman I."/>
            <person name="Volkman S."/>
            <person name="Adams J."/>
            <person name="Walker B."/>
            <person name="Young S.K."/>
            <person name="Zeng Q."/>
            <person name="Gargeya S."/>
            <person name="Fitzgerald M."/>
            <person name="Haas B."/>
            <person name="Abouelleil A."/>
            <person name="Alvarado L."/>
            <person name="Arachchi H.M."/>
            <person name="Berlin A.M."/>
            <person name="Chapman S.B."/>
            <person name="Dewar J."/>
            <person name="Goldberg J."/>
            <person name="Griggs A."/>
            <person name="Gujja S."/>
            <person name="Hansen M."/>
            <person name="Howarth C."/>
            <person name="Imamovic A."/>
            <person name="Larimer J."/>
            <person name="McCowan C."/>
            <person name="Murphy C."/>
            <person name="Neiman D."/>
            <person name="Pearson M."/>
            <person name="Priest M."/>
            <person name="Roberts A."/>
            <person name="Saif S."/>
            <person name="Shea T."/>
            <person name="Sisk P."/>
            <person name="Sykes S."/>
            <person name="Wortman J."/>
            <person name="Nusbaum C."/>
            <person name="Birren B."/>
        </authorList>
    </citation>
    <scope>NUCLEOTIDE SEQUENCE [LARGE SCALE GENOMIC DNA]</scope>
    <source>
        <strain evidence="1 2">San Antonio 1</strain>
    </source>
</reference>
<feature type="non-terminal residue" evidence="1">
    <location>
        <position position="1"/>
    </location>
</feature>
<organism evidence="1 2">
    <name type="scientific">Plasmodium inui San Antonio 1</name>
    <dbReference type="NCBI Taxonomy" id="1237626"/>
    <lineage>
        <taxon>Eukaryota</taxon>
        <taxon>Sar</taxon>
        <taxon>Alveolata</taxon>
        <taxon>Apicomplexa</taxon>
        <taxon>Aconoidasida</taxon>
        <taxon>Haemosporida</taxon>
        <taxon>Plasmodiidae</taxon>
        <taxon>Plasmodium</taxon>
        <taxon>Plasmodium (Plasmodium)</taxon>
    </lineage>
</organism>
<accession>W6ZX75</accession>